<accession>A0AAW1J3E5</accession>
<sequence>MKPVVGVVVSKKMQKSVVVAVDRLFHHKLFNRYVKRTSKFMAHDEKHECNIGDLVKLDPSRPLSKRKHWVVADILKKARIYQPPSADTTAQSKSNVAS</sequence>
<dbReference type="AlphaFoldDB" id="A0AAW1J3E5"/>
<organism evidence="8 9">
    <name type="scientific">Saponaria officinalis</name>
    <name type="common">Common soapwort</name>
    <name type="synonym">Lychnis saponaria</name>
    <dbReference type="NCBI Taxonomy" id="3572"/>
    <lineage>
        <taxon>Eukaryota</taxon>
        <taxon>Viridiplantae</taxon>
        <taxon>Streptophyta</taxon>
        <taxon>Embryophyta</taxon>
        <taxon>Tracheophyta</taxon>
        <taxon>Spermatophyta</taxon>
        <taxon>Magnoliopsida</taxon>
        <taxon>eudicotyledons</taxon>
        <taxon>Gunneridae</taxon>
        <taxon>Pentapetalae</taxon>
        <taxon>Caryophyllales</taxon>
        <taxon>Caryophyllaceae</taxon>
        <taxon>Caryophylleae</taxon>
        <taxon>Saponaria</taxon>
    </lineage>
</organism>
<dbReference type="PRINTS" id="PR00973">
    <property type="entry name" value="RIBOSOMALS17"/>
</dbReference>
<dbReference type="EMBL" id="JBDFQZ010000008">
    <property type="protein sequence ID" value="KAK9697634.1"/>
    <property type="molecule type" value="Genomic_DNA"/>
</dbReference>
<evidence type="ECO:0000256" key="3">
    <source>
        <dbReference type="ARBA" id="ARBA00022730"/>
    </source>
</evidence>
<evidence type="ECO:0000313" key="9">
    <source>
        <dbReference type="Proteomes" id="UP001443914"/>
    </source>
</evidence>
<reference evidence="8" key="1">
    <citation type="submission" date="2024-03" db="EMBL/GenBank/DDBJ databases">
        <title>WGS assembly of Saponaria officinalis var. Norfolk2.</title>
        <authorList>
            <person name="Jenkins J."/>
            <person name="Shu S."/>
            <person name="Grimwood J."/>
            <person name="Barry K."/>
            <person name="Goodstein D."/>
            <person name="Schmutz J."/>
            <person name="Leebens-Mack J."/>
            <person name="Osbourn A."/>
        </authorList>
    </citation>
    <scope>NUCLEOTIDE SEQUENCE [LARGE SCALE GENOMIC DNA]</scope>
    <source>
        <strain evidence="8">JIC</strain>
    </source>
</reference>
<dbReference type="InterPro" id="IPR019984">
    <property type="entry name" value="Ribosomal_uS17_bact/chlr"/>
</dbReference>
<dbReference type="InterPro" id="IPR012340">
    <property type="entry name" value="NA-bd_OB-fold"/>
</dbReference>
<dbReference type="SUPFAM" id="SSF50249">
    <property type="entry name" value="Nucleic acid-binding proteins"/>
    <property type="match status" value="1"/>
</dbReference>
<evidence type="ECO:0000256" key="7">
    <source>
        <dbReference type="ARBA" id="ARBA00035251"/>
    </source>
</evidence>
<dbReference type="NCBIfam" id="TIGR03635">
    <property type="entry name" value="uS17_bact"/>
    <property type="match status" value="1"/>
</dbReference>
<name>A0AAW1J3E5_SAPOF</name>
<dbReference type="HAMAP" id="MF_01345_B">
    <property type="entry name" value="Ribosomal_uS17_B"/>
    <property type="match status" value="1"/>
</dbReference>
<evidence type="ECO:0000256" key="1">
    <source>
        <dbReference type="ARBA" id="ARBA00002932"/>
    </source>
</evidence>
<dbReference type="Gene3D" id="2.40.50.140">
    <property type="entry name" value="Nucleic acid-binding proteins"/>
    <property type="match status" value="1"/>
</dbReference>
<keyword evidence="4" id="KW-0694">RNA-binding</keyword>
<dbReference type="NCBIfam" id="NF004123">
    <property type="entry name" value="PRK05610.1"/>
    <property type="match status" value="1"/>
</dbReference>
<dbReference type="Pfam" id="PF00366">
    <property type="entry name" value="Ribosomal_S17"/>
    <property type="match status" value="1"/>
</dbReference>
<evidence type="ECO:0000256" key="6">
    <source>
        <dbReference type="ARBA" id="ARBA00023274"/>
    </source>
</evidence>
<dbReference type="PANTHER" id="PTHR10744">
    <property type="entry name" value="40S RIBOSOMAL PROTEIN S11 FAMILY MEMBER"/>
    <property type="match status" value="1"/>
</dbReference>
<keyword evidence="6" id="KW-0687">Ribonucleoprotein</keyword>
<evidence type="ECO:0000256" key="5">
    <source>
        <dbReference type="ARBA" id="ARBA00022980"/>
    </source>
</evidence>
<dbReference type="GO" id="GO:1990904">
    <property type="term" value="C:ribonucleoprotein complex"/>
    <property type="evidence" value="ECO:0007669"/>
    <property type="project" value="UniProtKB-KW"/>
</dbReference>
<keyword evidence="5" id="KW-0689">Ribosomal protein</keyword>
<gene>
    <name evidence="8" type="ORF">RND81_08G049800</name>
</gene>
<dbReference type="PANTHER" id="PTHR10744:SF1">
    <property type="entry name" value="SMALL RIBOSOMAL SUBUNIT PROTEIN US17M"/>
    <property type="match status" value="1"/>
</dbReference>
<dbReference type="GO" id="GO:0019843">
    <property type="term" value="F:rRNA binding"/>
    <property type="evidence" value="ECO:0007669"/>
    <property type="project" value="UniProtKB-KW"/>
</dbReference>
<keyword evidence="9" id="KW-1185">Reference proteome</keyword>
<dbReference type="GO" id="GO:0005840">
    <property type="term" value="C:ribosome"/>
    <property type="evidence" value="ECO:0007669"/>
    <property type="project" value="UniProtKB-KW"/>
</dbReference>
<dbReference type="CDD" id="cd00364">
    <property type="entry name" value="Ribosomal_uS17"/>
    <property type="match status" value="1"/>
</dbReference>
<comment type="caution">
    <text evidence="8">The sequence shown here is derived from an EMBL/GenBank/DDBJ whole genome shotgun (WGS) entry which is preliminary data.</text>
</comment>
<evidence type="ECO:0000256" key="4">
    <source>
        <dbReference type="ARBA" id="ARBA00022884"/>
    </source>
</evidence>
<dbReference type="Proteomes" id="UP001443914">
    <property type="component" value="Unassembled WGS sequence"/>
</dbReference>
<proteinExistence type="inferred from homology"/>
<comment type="similarity">
    <text evidence="2">Belongs to the universal ribosomal protein uS17 family.</text>
</comment>
<dbReference type="FunFam" id="2.40.50.140:FF:000236">
    <property type="entry name" value="30S ribosomal protein S17"/>
    <property type="match status" value="1"/>
</dbReference>
<comment type="function">
    <text evidence="1">One of the primary rRNA binding proteins, it binds specifically to the 5'-end of 16S ribosomal RNA.</text>
</comment>
<evidence type="ECO:0000313" key="8">
    <source>
        <dbReference type="EMBL" id="KAK9697634.1"/>
    </source>
</evidence>
<evidence type="ECO:0000256" key="2">
    <source>
        <dbReference type="ARBA" id="ARBA00010254"/>
    </source>
</evidence>
<dbReference type="GO" id="GO:0006412">
    <property type="term" value="P:translation"/>
    <property type="evidence" value="ECO:0007669"/>
    <property type="project" value="InterPro"/>
</dbReference>
<keyword evidence="3" id="KW-0699">rRNA-binding</keyword>
<protein>
    <recommendedName>
        <fullName evidence="7">Small ribosomal subunit protein uS17c</fullName>
    </recommendedName>
</protein>
<dbReference type="InterPro" id="IPR000266">
    <property type="entry name" value="Ribosomal_uS17"/>
</dbReference>
<dbReference type="GO" id="GO:0003735">
    <property type="term" value="F:structural constituent of ribosome"/>
    <property type="evidence" value="ECO:0007669"/>
    <property type="project" value="InterPro"/>
</dbReference>